<evidence type="ECO:0000256" key="5">
    <source>
        <dbReference type="ARBA" id="ARBA00023285"/>
    </source>
</evidence>
<dbReference type="InterPro" id="IPR007202">
    <property type="entry name" value="4Fe-4S_dom"/>
</dbReference>
<comment type="caution">
    <text evidence="9">The sequence shown here is derived from an EMBL/GenBank/DDBJ whole genome shotgun (WGS) entry which is preliminary data.</text>
</comment>
<feature type="binding site" evidence="6">
    <location>
        <position position="352"/>
    </location>
    <ligand>
        <name>5-methoxybenzimidazolylcob(I)amide</name>
        <dbReference type="ChEBI" id="CHEBI:157765"/>
    </ligand>
</feature>
<dbReference type="InterPro" id="IPR016218">
    <property type="entry name" value="AcylCoA_decarb/synth_gsu"/>
</dbReference>
<evidence type="ECO:0000313" key="10">
    <source>
        <dbReference type="Proteomes" id="UP000070184"/>
    </source>
</evidence>
<evidence type="ECO:0000256" key="6">
    <source>
        <dbReference type="PIRSR" id="PIRSR000376-1"/>
    </source>
</evidence>
<dbReference type="PATRIC" id="fig|1698260.3.peg.1111"/>
<evidence type="ECO:0000256" key="7">
    <source>
        <dbReference type="PIRSR" id="PIRSR000376-2"/>
    </source>
</evidence>
<feature type="binding site" evidence="6">
    <location>
        <begin position="380"/>
        <end position="383"/>
    </location>
    <ligand>
        <name>5-methoxybenzimidazolylcob(I)amide</name>
        <dbReference type="ChEBI" id="CHEBI:157765"/>
    </ligand>
</feature>
<reference evidence="9 10" key="1">
    <citation type="journal article" date="2016" name="Sci. Rep.">
        <title>Metabolic traits of an uncultured archaeal lineage -MSBL1- from brine pools of the Red Sea.</title>
        <authorList>
            <person name="Mwirichia R."/>
            <person name="Alam I."/>
            <person name="Rashid M."/>
            <person name="Vinu M."/>
            <person name="Ba-Alawi W."/>
            <person name="Anthony Kamau A."/>
            <person name="Kamanda Ngugi D."/>
            <person name="Goker M."/>
            <person name="Klenk H.P."/>
            <person name="Bajic V."/>
            <person name="Stingl U."/>
        </authorList>
    </citation>
    <scope>NUCLEOTIDE SEQUENCE [LARGE SCALE GENOMIC DNA]</scope>
    <source>
        <strain evidence="9">SCGC-AAA259B11</strain>
    </source>
</reference>
<accession>A0A133U3G8</accession>
<dbReference type="Pfam" id="PF04060">
    <property type="entry name" value="FeS"/>
    <property type="match status" value="1"/>
</dbReference>
<name>A0A133U3G8_9EURY</name>
<evidence type="ECO:0000256" key="2">
    <source>
        <dbReference type="ARBA" id="ARBA00022723"/>
    </source>
</evidence>
<dbReference type="Proteomes" id="UP000070184">
    <property type="component" value="Unassembled WGS sequence"/>
</dbReference>
<dbReference type="InterPro" id="IPR016041">
    <property type="entry name" value="Ac-CoA_synth_d_su_TIM-brl"/>
</dbReference>
<evidence type="ECO:0000256" key="4">
    <source>
        <dbReference type="ARBA" id="ARBA00023014"/>
    </source>
</evidence>
<evidence type="ECO:0000313" key="9">
    <source>
        <dbReference type="EMBL" id="KXA88720.1"/>
    </source>
</evidence>
<organism evidence="9 10">
    <name type="scientific">candidate division MSBL1 archaeon SCGC-AAA259B11</name>
    <dbReference type="NCBI Taxonomy" id="1698260"/>
    <lineage>
        <taxon>Archaea</taxon>
        <taxon>Methanobacteriati</taxon>
        <taxon>Methanobacteriota</taxon>
        <taxon>candidate division MSBL1</taxon>
    </lineage>
</organism>
<feature type="binding site" evidence="6">
    <location>
        <position position="358"/>
    </location>
    <ligand>
        <name>5-methoxybenzimidazolylcob(I)amide</name>
        <dbReference type="ChEBI" id="CHEBI:157765"/>
    </ligand>
</feature>
<dbReference type="InterPro" id="IPR051069">
    <property type="entry name" value="ACDS_complex_subunit"/>
</dbReference>
<dbReference type="PANTHER" id="PTHR36214">
    <property type="match status" value="1"/>
</dbReference>
<dbReference type="Gene3D" id="3.40.50.11600">
    <property type="match status" value="1"/>
</dbReference>
<keyword evidence="3 7" id="KW-0408">Iron</keyword>
<dbReference type="Pfam" id="PF03599">
    <property type="entry name" value="CdhD"/>
    <property type="match status" value="1"/>
</dbReference>
<dbReference type="GO" id="GO:0051539">
    <property type="term" value="F:4 iron, 4 sulfur cluster binding"/>
    <property type="evidence" value="ECO:0007669"/>
    <property type="project" value="UniProtKB-KW"/>
</dbReference>
<dbReference type="EMBL" id="LHXK01000086">
    <property type="protein sequence ID" value="KXA88720.1"/>
    <property type="molecule type" value="Genomic_DNA"/>
</dbReference>
<dbReference type="PROSITE" id="PS51656">
    <property type="entry name" value="4FE4S"/>
    <property type="match status" value="1"/>
</dbReference>
<keyword evidence="2 7" id="KW-0479">Metal-binding</keyword>
<dbReference type="Gene3D" id="3.20.20.20">
    <property type="entry name" value="Dihydropteroate synthase-like"/>
    <property type="match status" value="1"/>
</dbReference>
<sequence length="460" mass="51228">MEIYRLLPGDNCGECGTKTCMGFATKLIGRKGEVDDCPLMTEPEYEEERKELIGLLTPPVRPVKVGKGENAFEIGGEEVIYRHEKTWYNRPPMIIDVDDKMEEKELIERVEKISDYSRIKIGEVLTYNGIAVRAKSGDPFNFKKTVKLVDENTEYPLVLCSFDPEVLESGLEIVSNQNPLIYAANKDNWENVADLAIEHGCPMTISSTDINEIAEISTRSLARGVEDDQIVLDPGTNPLDLRSTTNRLIKLRRAAIEDEFEALRFPLLGIPSTTWMVEESENDAAFMEATTACALVDNSIDALILHSDEVWSLMPTLILRQDLYQDPRNPASVEPELREVGEPDENSPLLITCNFALTYYTVEGDSEGVDCYIYPVDTDGTSVTSAVAGDLMTAQKIVDAIEEHDFEEIVSHKTLILPGDAAVLSGQIEVDSGWNVLVGPKDSSGIKDFLDDNWPPKKEK</sequence>
<keyword evidence="4 7" id="KW-0411">Iron-sulfur</keyword>
<dbReference type="PANTHER" id="PTHR36214:SF3">
    <property type="entry name" value="ACETYL-COA DECARBONYLASE_SYNTHASE COMPLEX SUBUNIT GAMMA"/>
    <property type="match status" value="1"/>
</dbReference>
<protein>
    <recommendedName>
        <fullName evidence="8">4Fe-4S domain-containing protein</fullName>
    </recommendedName>
</protein>
<dbReference type="InterPro" id="IPR011005">
    <property type="entry name" value="Dihydropteroate_synth-like_sf"/>
</dbReference>
<dbReference type="GO" id="GO:0005506">
    <property type="term" value="F:iron ion binding"/>
    <property type="evidence" value="ECO:0007669"/>
    <property type="project" value="InterPro"/>
</dbReference>
<keyword evidence="1 7" id="KW-0004">4Fe-4S</keyword>
<evidence type="ECO:0000256" key="1">
    <source>
        <dbReference type="ARBA" id="ARBA00022485"/>
    </source>
</evidence>
<dbReference type="PIRSF" id="PIRSF000376">
    <property type="entry name" value="AcCoA_decarb_gamma"/>
    <property type="match status" value="1"/>
</dbReference>
<proteinExistence type="predicted"/>
<keyword evidence="5" id="KW-0170">Cobalt</keyword>
<feature type="binding site" evidence="7">
    <location>
        <position position="37"/>
    </location>
    <ligand>
        <name>[4Fe-4S] cluster</name>
        <dbReference type="ChEBI" id="CHEBI:49883"/>
    </ligand>
</feature>
<dbReference type="SUPFAM" id="SSF51717">
    <property type="entry name" value="Dihydropteroate synthetase-like"/>
    <property type="match status" value="1"/>
</dbReference>
<feature type="binding site" evidence="7">
    <location>
        <position position="12"/>
    </location>
    <ligand>
        <name>[4Fe-4S] cluster</name>
        <dbReference type="ChEBI" id="CHEBI:49883"/>
    </ligand>
</feature>
<dbReference type="GO" id="GO:0046356">
    <property type="term" value="P:acetyl-CoA catabolic process"/>
    <property type="evidence" value="ECO:0007669"/>
    <property type="project" value="InterPro"/>
</dbReference>
<feature type="domain" description="4Fe-4S" evidence="8">
    <location>
        <begin position="1"/>
        <end position="54"/>
    </location>
</feature>
<feature type="binding site" evidence="7">
    <location>
        <position position="20"/>
    </location>
    <ligand>
        <name>[4Fe-4S] cluster</name>
        <dbReference type="ChEBI" id="CHEBI:49883"/>
    </ligand>
</feature>
<feature type="binding site" evidence="7">
    <location>
        <position position="15"/>
    </location>
    <ligand>
        <name>[4Fe-4S] cluster</name>
        <dbReference type="ChEBI" id="CHEBI:49883"/>
    </ligand>
</feature>
<dbReference type="AlphaFoldDB" id="A0A133U3G8"/>
<feature type="binding site" evidence="6">
    <location>
        <position position="443"/>
    </location>
    <ligand>
        <name>5-methoxybenzimidazolylcob(I)amide</name>
        <dbReference type="ChEBI" id="CHEBI:157765"/>
    </ligand>
</feature>
<gene>
    <name evidence="9" type="ORF">AKJ61_04330</name>
</gene>
<dbReference type="Gene3D" id="1.10.15.40">
    <property type="entry name" value="Electron transport complex subunit B, putative Fe-S cluster"/>
    <property type="match status" value="1"/>
</dbReference>
<evidence type="ECO:0000259" key="8">
    <source>
        <dbReference type="PROSITE" id="PS51656"/>
    </source>
</evidence>
<dbReference type="NCBIfam" id="NF003195">
    <property type="entry name" value="PRK04165.1"/>
    <property type="match status" value="1"/>
</dbReference>
<evidence type="ECO:0000256" key="3">
    <source>
        <dbReference type="ARBA" id="ARBA00023004"/>
    </source>
</evidence>
<dbReference type="GO" id="GO:0008168">
    <property type="term" value="F:methyltransferase activity"/>
    <property type="evidence" value="ECO:0007669"/>
    <property type="project" value="InterPro"/>
</dbReference>
<keyword evidence="10" id="KW-1185">Reference proteome</keyword>